<sequence>MRKDMHDHKTALSLDVVKSQQRISTQVAATAFDNVNVRKEVKELSAKVTDLDGQVATIRSELLDFRAHAEENHIHLSSQLCFLVDYINRVVMPKRGKVVAAALNHLRMTKKDPVVVVRAEVTVAVMEVKEEVTEVDPPRKGIVALVVVV</sequence>
<dbReference type="AlphaFoldDB" id="A0A2Z7AGS2"/>
<dbReference type="Proteomes" id="UP000250235">
    <property type="component" value="Unassembled WGS sequence"/>
</dbReference>
<organism evidence="1 2">
    <name type="scientific">Dorcoceras hygrometricum</name>
    <dbReference type="NCBI Taxonomy" id="472368"/>
    <lineage>
        <taxon>Eukaryota</taxon>
        <taxon>Viridiplantae</taxon>
        <taxon>Streptophyta</taxon>
        <taxon>Embryophyta</taxon>
        <taxon>Tracheophyta</taxon>
        <taxon>Spermatophyta</taxon>
        <taxon>Magnoliopsida</taxon>
        <taxon>eudicotyledons</taxon>
        <taxon>Gunneridae</taxon>
        <taxon>Pentapetalae</taxon>
        <taxon>asterids</taxon>
        <taxon>lamiids</taxon>
        <taxon>Lamiales</taxon>
        <taxon>Gesneriaceae</taxon>
        <taxon>Didymocarpoideae</taxon>
        <taxon>Trichosporeae</taxon>
        <taxon>Loxocarpinae</taxon>
        <taxon>Dorcoceras</taxon>
    </lineage>
</organism>
<accession>A0A2Z7AGS2</accession>
<gene>
    <name evidence="1" type="ORF">F511_31882</name>
</gene>
<evidence type="ECO:0000313" key="2">
    <source>
        <dbReference type="Proteomes" id="UP000250235"/>
    </source>
</evidence>
<evidence type="ECO:0000313" key="1">
    <source>
        <dbReference type="EMBL" id="KZV20510.1"/>
    </source>
</evidence>
<dbReference type="EMBL" id="KV015626">
    <property type="protein sequence ID" value="KZV20510.1"/>
    <property type="molecule type" value="Genomic_DNA"/>
</dbReference>
<name>A0A2Z7AGS2_9LAMI</name>
<proteinExistence type="predicted"/>
<reference evidence="1 2" key="1">
    <citation type="journal article" date="2015" name="Proc. Natl. Acad. Sci. U.S.A.">
        <title>The resurrection genome of Boea hygrometrica: A blueprint for survival of dehydration.</title>
        <authorList>
            <person name="Xiao L."/>
            <person name="Yang G."/>
            <person name="Zhang L."/>
            <person name="Yang X."/>
            <person name="Zhao S."/>
            <person name="Ji Z."/>
            <person name="Zhou Q."/>
            <person name="Hu M."/>
            <person name="Wang Y."/>
            <person name="Chen M."/>
            <person name="Xu Y."/>
            <person name="Jin H."/>
            <person name="Xiao X."/>
            <person name="Hu G."/>
            <person name="Bao F."/>
            <person name="Hu Y."/>
            <person name="Wan P."/>
            <person name="Li L."/>
            <person name="Deng X."/>
            <person name="Kuang T."/>
            <person name="Xiang C."/>
            <person name="Zhu J.K."/>
            <person name="Oliver M.J."/>
            <person name="He Y."/>
        </authorList>
    </citation>
    <scope>NUCLEOTIDE SEQUENCE [LARGE SCALE GENOMIC DNA]</scope>
    <source>
        <strain evidence="2">cv. XS01</strain>
    </source>
</reference>
<protein>
    <submittedName>
        <fullName evidence="1">Uncharacterized protein</fullName>
    </submittedName>
</protein>
<keyword evidence="2" id="KW-1185">Reference proteome</keyword>